<evidence type="ECO:0000256" key="5">
    <source>
        <dbReference type="ARBA" id="ARBA00023054"/>
    </source>
</evidence>
<dbReference type="PANTHER" id="PTHR23171">
    <property type="entry name" value="GDOWN1"/>
    <property type="match status" value="1"/>
</dbReference>
<feature type="region of interest" description="Disordered" evidence="11">
    <location>
        <begin position="229"/>
        <end position="280"/>
    </location>
</feature>
<comment type="subcellular location">
    <subcellularLocation>
        <location evidence="1">Nucleus</location>
    </subcellularLocation>
</comment>
<evidence type="ECO:0000256" key="3">
    <source>
        <dbReference type="ARBA" id="ARBA00022478"/>
    </source>
</evidence>
<dbReference type="GO" id="GO:0051685">
    <property type="term" value="P:maintenance of ER location"/>
    <property type="evidence" value="ECO:0007669"/>
    <property type="project" value="TreeGrafter"/>
</dbReference>
<evidence type="ECO:0000256" key="10">
    <source>
        <dbReference type="ARBA" id="ARBA00033073"/>
    </source>
</evidence>
<organism evidence="12 13">
    <name type="scientific">Phrynocephalus forsythii</name>
    <dbReference type="NCBI Taxonomy" id="171643"/>
    <lineage>
        <taxon>Eukaryota</taxon>
        <taxon>Metazoa</taxon>
        <taxon>Chordata</taxon>
        <taxon>Craniata</taxon>
        <taxon>Vertebrata</taxon>
        <taxon>Euteleostomi</taxon>
        <taxon>Lepidosauria</taxon>
        <taxon>Squamata</taxon>
        <taxon>Bifurcata</taxon>
        <taxon>Unidentata</taxon>
        <taxon>Episquamata</taxon>
        <taxon>Toxicofera</taxon>
        <taxon>Iguania</taxon>
        <taxon>Acrodonta</taxon>
        <taxon>Agamidae</taxon>
        <taxon>Agaminae</taxon>
        <taxon>Phrynocephalus</taxon>
    </lineage>
</organism>
<dbReference type="Proteomes" id="UP001142489">
    <property type="component" value="Unassembled WGS sequence"/>
</dbReference>
<keyword evidence="5" id="KW-0175">Coiled coil</keyword>
<dbReference type="OrthoDB" id="2408655at2759"/>
<reference evidence="12" key="1">
    <citation type="journal article" date="2023" name="DNA Res.">
        <title>Chromosome-level genome assembly of Phrynocephalus forsythii using third-generation DNA sequencing and Hi-C analysis.</title>
        <authorList>
            <person name="Qi Y."/>
            <person name="Zhao W."/>
            <person name="Zhao Y."/>
            <person name="Niu C."/>
            <person name="Cao S."/>
            <person name="Zhang Y."/>
        </authorList>
    </citation>
    <scope>NUCLEOTIDE SEQUENCE</scope>
    <source>
        <tissue evidence="12">Muscle</tissue>
    </source>
</reference>
<evidence type="ECO:0000256" key="1">
    <source>
        <dbReference type="ARBA" id="ARBA00004123"/>
    </source>
</evidence>
<feature type="compositionally biased region" description="Basic and acidic residues" evidence="11">
    <location>
        <begin position="254"/>
        <end position="269"/>
    </location>
</feature>
<evidence type="ECO:0000256" key="8">
    <source>
        <dbReference type="ARBA" id="ARBA00024236"/>
    </source>
</evidence>
<keyword evidence="7" id="KW-0539">Nucleus</keyword>
<evidence type="ECO:0000256" key="9">
    <source>
        <dbReference type="ARBA" id="ARBA00029649"/>
    </source>
</evidence>
<keyword evidence="13" id="KW-1185">Reference proteome</keyword>
<dbReference type="EMBL" id="JAPFRF010000014">
    <property type="protein sequence ID" value="KAJ7311319.1"/>
    <property type="molecule type" value="Genomic_DNA"/>
</dbReference>
<comment type="similarity">
    <text evidence="2">Belongs to the GRINL1 family.</text>
</comment>
<dbReference type="GO" id="GO:0031674">
    <property type="term" value="C:I band"/>
    <property type="evidence" value="ECO:0007669"/>
    <property type="project" value="TreeGrafter"/>
</dbReference>
<keyword evidence="6" id="KW-0804">Transcription</keyword>
<dbReference type="PRINTS" id="PR02085">
    <property type="entry name" value="POLR2GRINL1"/>
</dbReference>
<comment type="caution">
    <text evidence="12">The sequence shown here is derived from an EMBL/GenBank/DDBJ whole genome shotgun (WGS) entry which is preliminary data.</text>
</comment>
<protein>
    <recommendedName>
        <fullName evidence="8">DNA-directed RNA polymerase II subunit GRINL1A</fullName>
    </recommendedName>
    <alternativeName>
        <fullName evidence="10">DNA-directed RNA polymerase II subunit M</fullName>
    </alternativeName>
    <alternativeName>
        <fullName evidence="9">Glutamate receptor-like protein 1A</fullName>
    </alternativeName>
</protein>
<dbReference type="InterPro" id="IPR026213">
    <property type="entry name" value="GRINL1"/>
</dbReference>
<keyword evidence="3" id="KW-0240">DNA-directed RNA polymerase</keyword>
<dbReference type="GO" id="GO:0003711">
    <property type="term" value="F:transcription elongation factor activity"/>
    <property type="evidence" value="ECO:0007669"/>
    <property type="project" value="InterPro"/>
</dbReference>
<evidence type="ECO:0000313" key="12">
    <source>
        <dbReference type="EMBL" id="KAJ7311319.1"/>
    </source>
</evidence>
<name>A0A9Q0XEU3_9SAUR</name>
<gene>
    <name evidence="12" type="ORF">JRQ81_006935</name>
</gene>
<dbReference type="InterPro" id="IPR051375">
    <property type="entry name" value="Tuftelin_GRINL1A/MYZAP/CCD68"/>
</dbReference>
<feature type="region of interest" description="Disordered" evidence="11">
    <location>
        <begin position="323"/>
        <end position="347"/>
    </location>
</feature>
<evidence type="ECO:0000256" key="4">
    <source>
        <dbReference type="ARBA" id="ARBA00022553"/>
    </source>
</evidence>
<dbReference type="Pfam" id="PF15328">
    <property type="entry name" value="GCOM2"/>
    <property type="match status" value="1"/>
</dbReference>
<evidence type="ECO:0000256" key="2">
    <source>
        <dbReference type="ARBA" id="ARBA00009876"/>
    </source>
</evidence>
<dbReference type="GO" id="GO:0016591">
    <property type="term" value="C:RNA polymerase II, holoenzyme"/>
    <property type="evidence" value="ECO:0007669"/>
    <property type="project" value="TreeGrafter"/>
</dbReference>
<dbReference type="GO" id="GO:0006368">
    <property type="term" value="P:transcription elongation by RNA polymerase II"/>
    <property type="evidence" value="ECO:0007669"/>
    <property type="project" value="InterPro"/>
</dbReference>
<evidence type="ECO:0000256" key="11">
    <source>
        <dbReference type="SAM" id="MobiDB-lite"/>
    </source>
</evidence>
<proteinExistence type="inferred from homology"/>
<evidence type="ECO:0000313" key="13">
    <source>
        <dbReference type="Proteomes" id="UP001142489"/>
    </source>
</evidence>
<evidence type="ECO:0000256" key="7">
    <source>
        <dbReference type="ARBA" id="ARBA00023242"/>
    </source>
</evidence>
<sequence>MESLRGRSLPELQELLRRQEKLLGDRKFISRLPDKGKKISDFVEKLKVAIAEEEGLNRTAELLSAVRLEFQKNREPRTSNMVVSGNSNLVQENSADLVKSPTGKVSSKWPEEAHEVFGASERDKMASEILSARTFGETQGSLRVFPLGETEILENVSDDQLSEAFERISIGGREQEGEAEKGETVKIKTNPFQSVPVSAPRTPHYIEVLERRAKNPVATRNKFKTNILPADVRCSSGGSPEIPSPGGPSSPLSAEERRRRDKKHLDDITAARLPPLHHEPAQLLSVEESVAIQVQQKEAYEEMQAKLAAQKLAEKLGIKMDRFQPEGEMASSYREVKDEDGCSSAED</sequence>
<dbReference type="PANTHER" id="PTHR23171:SF5">
    <property type="entry name" value="DNA-DIRECTED RNA POLYMERASE II SUBUNIT GRINL1A"/>
    <property type="match status" value="1"/>
</dbReference>
<accession>A0A9Q0XEU3</accession>
<evidence type="ECO:0000256" key="6">
    <source>
        <dbReference type="ARBA" id="ARBA00023163"/>
    </source>
</evidence>
<dbReference type="AlphaFoldDB" id="A0A9Q0XEU3"/>
<dbReference type="GO" id="GO:0005635">
    <property type="term" value="C:nuclear envelope"/>
    <property type="evidence" value="ECO:0007669"/>
    <property type="project" value="TreeGrafter"/>
</dbReference>
<keyword evidence="4" id="KW-0597">Phosphoprotein</keyword>
<dbReference type="GO" id="GO:0035556">
    <property type="term" value="P:intracellular signal transduction"/>
    <property type="evidence" value="ECO:0007669"/>
    <property type="project" value="TreeGrafter"/>
</dbReference>